<dbReference type="PANTHER" id="PTHR13409:SF0">
    <property type="entry name" value="LARGE RIBOSOMAL SUBUNIT PROTEIN ML51"/>
    <property type="match status" value="1"/>
</dbReference>
<gene>
    <name evidence="9" type="ORF">TKK_019426</name>
</gene>
<evidence type="ECO:0000256" key="5">
    <source>
        <dbReference type="ARBA" id="ARBA00023128"/>
    </source>
</evidence>
<dbReference type="Proteomes" id="UP001627154">
    <property type="component" value="Unassembled WGS sequence"/>
</dbReference>
<organism evidence="9 10">
    <name type="scientific">Trichogramma kaykai</name>
    <dbReference type="NCBI Taxonomy" id="54128"/>
    <lineage>
        <taxon>Eukaryota</taxon>
        <taxon>Metazoa</taxon>
        <taxon>Ecdysozoa</taxon>
        <taxon>Arthropoda</taxon>
        <taxon>Hexapoda</taxon>
        <taxon>Insecta</taxon>
        <taxon>Pterygota</taxon>
        <taxon>Neoptera</taxon>
        <taxon>Endopterygota</taxon>
        <taxon>Hymenoptera</taxon>
        <taxon>Apocrita</taxon>
        <taxon>Proctotrupomorpha</taxon>
        <taxon>Chalcidoidea</taxon>
        <taxon>Trichogrammatidae</taxon>
        <taxon>Trichogramma</taxon>
    </lineage>
</organism>
<comment type="subcellular location">
    <subcellularLocation>
        <location evidence="1">Mitochondrion</location>
    </subcellularLocation>
</comment>
<evidence type="ECO:0000256" key="8">
    <source>
        <dbReference type="ARBA" id="ARBA00035419"/>
    </source>
</evidence>
<evidence type="ECO:0000313" key="9">
    <source>
        <dbReference type="EMBL" id="KAL3385038.1"/>
    </source>
</evidence>
<name>A0ABD2VWQ6_9HYME</name>
<dbReference type="InterPro" id="IPR019373">
    <property type="entry name" value="Ribosomal_mL51"/>
</dbReference>
<comment type="caution">
    <text evidence="9">The sequence shown here is derived from an EMBL/GenBank/DDBJ whole genome shotgun (WGS) entry which is preliminary data.</text>
</comment>
<reference evidence="9 10" key="1">
    <citation type="journal article" date="2024" name="bioRxiv">
        <title>A reference genome for Trichogramma kaykai: A tiny desert-dwelling parasitoid wasp with competing sex-ratio distorters.</title>
        <authorList>
            <person name="Culotta J."/>
            <person name="Lindsey A.R."/>
        </authorList>
    </citation>
    <scope>NUCLEOTIDE SEQUENCE [LARGE SCALE GENOMIC DNA]</scope>
    <source>
        <strain evidence="9 10">KSX58</strain>
    </source>
</reference>
<evidence type="ECO:0000256" key="6">
    <source>
        <dbReference type="ARBA" id="ARBA00023274"/>
    </source>
</evidence>
<evidence type="ECO:0000256" key="4">
    <source>
        <dbReference type="ARBA" id="ARBA00022980"/>
    </source>
</evidence>
<evidence type="ECO:0000256" key="7">
    <source>
        <dbReference type="ARBA" id="ARBA00035182"/>
    </source>
</evidence>
<evidence type="ECO:0000313" key="10">
    <source>
        <dbReference type="Proteomes" id="UP001627154"/>
    </source>
</evidence>
<sequence length="162" mass="19489">MVNLSSFVKSTLKAWVPQITTVRFRYFADKKRCVRAHGYKEHIDQRGLLAHTDDAKPIIQMPIYRPVDSWSKKKAMFGQNDYIDIWTNGRIKLTTVMYKTPMWLKGIKRDDQEYRMLLRRRQMLQSGIYPVARPTKWKDMNKRIMYLYKFLNRKTKTGISYK</sequence>
<dbReference type="GO" id="GO:0005739">
    <property type="term" value="C:mitochondrion"/>
    <property type="evidence" value="ECO:0007669"/>
    <property type="project" value="UniProtKB-SubCell"/>
</dbReference>
<dbReference type="GO" id="GO:0005840">
    <property type="term" value="C:ribosome"/>
    <property type="evidence" value="ECO:0007669"/>
    <property type="project" value="UniProtKB-KW"/>
</dbReference>
<dbReference type="PANTHER" id="PTHR13409">
    <property type="entry name" value="MITOCHONDRIAL 39S RIBOSOMAL PROTEIN L51"/>
    <property type="match status" value="1"/>
</dbReference>
<keyword evidence="3" id="KW-0809">Transit peptide</keyword>
<evidence type="ECO:0000256" key="3">
    <source>
        <dbReference type="ARBA" id="ARBA00022946"/>
    </source>
</evidence>
<proteinExistence type="inferred from homology"/>
<keyword evidence="5" id="KW-0496">Mitochondrion</keyword>
<dbReference type="AlphaFoldDB" id="A0ABD2VWQ6"/>
<keyword evidence="6" id="KW-0687">Ribonucleoprotein</keyword>
<protein>
    <recommendedName>
        <fullName evidence="7">Large ribosomal subunit protein mL51</fullName>
    </recommendedName>
    <alternativeName>
        <fullName evidence="8">39S ribosomal protein L51, mitochondrial</fullName>
    </alternativeName>
</protein>
<evidence type="ECO:0000256" key="1">
    <source>
        <dbReference type="ARBA" id="ARBA00004173"/>
    </source>
</evidence>
<dbReference type="GO" id="GO:1990904">
    <property type="term" value="C:ribonucleoprotein complex"/>
    <property type="evidence" value="ECO:0007669"/>
    <property type="project" value="UniProtKB-KW"/>
</dbReference>
<accession>A0ABD2VWQ6</accession>
<keyword evidence="10" id="KW-1185">Reference proteome</keyword>
<dbReference type="EMBL" id="JBJJXI010000166">
    <property type="protein sequence ID" value="KAL3385038.1"/>
    <property type="molecule type" value="Genomic_DNA"/>
</dbReference>
<keyword evidence="4" id="KW-0689">Ribosomal protein</keyword>
<comment type="similarity">
    <text evidence="2">Belongs to the mitochondrion-specific ribosomal protein mL51 family.</text>
</comment>
<evidence type="ECO:0000256" key="2">
    <source>
        <dbReference type="ARBA" id="ARBA00010972"/>
    </source>
</evidence>
<dbReference type="Pfam" id="PF10244">
    <property type="entry name" value="MRP-L51"/>
    <property type="match status" value="1"/>
</dbReference>